<dbReference type="Pfam" id="PF01751">
    <property type="entry name" value="Toprim"/>
    <property type="match status" value="1"/>
</dbReference>
<keyword evidence="6" id="KW-0799">Topoisomerase</keyword>
<dbReference type="EC" id="5.6.2.1" evidence="3"/>
<evidence type="ECO:0000259" key="15">
    <source>
        <dbReference type="PROSITE" id="PS52039"/>
    </source>
</evidence>
<feature type="region of interest" description="Disordered" evidence="13">
    <location>
        <begin position="624"/>
        <end position="682"/>
    </location>
</feature>
<proteinExistence type="inferred from homology"/>
<dbReference type="GO" id="GO:0006281">
    <property type="term" value="P:DNA repair"/>
    <property type="evidence" value="ECO:0007669"/>
    <property type="project" value="TreeGrafter"/>
</dbReference>
<dbReference type="InterPro" id="IPR013497">
    <property type="entry name" value="Topo_IA_cen"/>
</dbReference>
<dbReference type="PANTHER" id="PTHR11390:SF21">
    <property type="entry name" value="DNA TOPOISOMERASE 3-ALPHA"/>
    <property type="match status" value="1"/>
</dbReference>
<dbReference type="Pfam" id="PF01131">
    <property type="entry name" value="Topoisom_bac"/>
    <property type="match status" value="1"/>
</dbReference>
<dbReference type="Gene3D" id="1.10.460.10">
    <property type="entry name" value="Topoisomerase I, domain 2"/>
    <property type="match status" value="1"/>
</dbReference>
<evidence type="ECO:0000256" key="5">
    <source>
        <dbReference type="ARBA" id="ARBA00022842"/>
    </source>
</evidence>
<feature type="compositionally biased region" description="Polar residues" evidence="13">
    <location>
        <begin position="741"/>
        <end position="754"/>
    </location>
</feature>
<evidence type="ECO:0000256" key="3">
    <source>
        <dbReference type="ARBA" id="ARBA00012891"/>
    </source>
</evidence>
<dbReference type="PROSITE" id="PS52039">
    <property type="entry name" value="TOPO_IA_2"/>
    <property type="match status" value="1"/>
</dbReference>
<evidence type="ECO:0000256" key="8">
    <source>
        <dbReference type="ARBA" id="ARBA00023235"/>
    </source>
</evidence>
<dbReference type="InterPro" id="IPR034144">
    <property type="entry name" value="TOPRIM_TopoIII"/>
</dbReference>
<protein>
    <recommendedName>
        <fullName evidence="3">DNA topoisomerase</fullName>
        <ecNumber evidence="3">5.6.2.1</ecNumber>
    </recommendedName>
    <alternativeName>
        <fullName evidence="12">Omega-protein</fullName>
    </alternativeName>
    <alternativeName>
        <fullName evidence="11">Relaxing enzyme</fullName>
    </alternativeName>
    <alternativeName>
        <fullName evidence="9">Swivelase</fullName>
    </alternativeName>
    <alternativeName>
        <fullName evidence="10">Untwisting enzyme</fullName>
    </alternativeName>
</protein>
<dbReference type="InterPro" id="IPR013825">
    <property type="entry name" value="Topo_IA_cen_sub2"/>
</dbReference>
<keyword evidence="5" id="KW-0460">Magnesium</keyword>
<dbReference type="Gene3D" id="3.40.50.140">
    <property type="match status" value="1"/>
</dbReference>
<evidence type="ECO:0000256" key="10">
    <source>
        <dbReference type="ARBA" id="ARBA00031985"/>
    </source>
</evidence>
<dbReference type="GO" id="GO:0003677">
    <property type="term" value="F:DNA binding"/>
    <property type="evidence" value="ECO:0007669"/>
    <property type="project" value="UniProtKB-KW"/>
</dbReference>
<dbReference type="GO" id="GO:0006310">
    <property type="term" value="P:DNA recombination"/>
    <property type="evidence" value="ECO:0007669"/>
    <property type="project" value="TreeGrafter"/>
</dbReference>
<evidence type="ECO:0000256" key="1">
    <source>
        <dbReference type="ARBA" id="ARBA00000213"/>
    </source>
</evidence>
<keyword evidence="4" id="KW-0479">Metal-binding</keyword>
<dbReference type="CDD" id="cd00186">
    <property type="entry name" value="TOP1Ac"/>
    <property type="match status" value="1"/>
</dbReference>
<keyword evidence="8" id="KW-0413">Isomerase</keyword>
<comment type="similarity">
    <text evidence="2">Belongs to the type IA topoisomerase family.</text>
</comment>
<dbReference type="NCBIfam" id="NF005829">
    <property type="entry name" value="PRK07726.1"/>
    <property type="match status" value="1"/>
</dbReference>
<feature type="region of interest" description="Disordered" evidence="13">
    <location>
        <begin position="737"/>
        <end position="773"/>
    </location>
</feature>
<dbReference type="InterPro" id="IPR003602">
    <property type="entry name" value="Topo_IA_DNA-bd_dom"/>
</dbReference>
<dbReference type="RefSeq" id="WP_190921041.1">
    <property type="nucleotide sequence ID" value="NZ_JACXIZ010000048.1"/>
</dbReference>
<dbReference type="EMBL" id="JACXIZ010000048">
    <property type="protein sequence ID" value="MBD2847936.1"/>
    <property type="molecule type" value="Genomic_DNA"/>
</dbReference>
<dbReference type="GO" id="GO:0006265">
    <property type="term" value="P:DNA topological change"/>
    <property type="evidence" value="ECO:0007669"/>
    <property type="project" value="InterPro"/>
</dbReference>
<gene>
    <name evidence="16" type="ORF">IDH44_22300</name>
</gene>
<evidence type="ECO:0000256" key="7">
    <source>
        <dbReference type="ARBA" id="ARBA00023125"/>
    </source>
</evidence>
<dbReference type="Gene3D" id="1.10.290.10">
    <property type="entry name" value="Topoisomerase I, domain 4"/>
    <property type="match status" value="1"/>
</dbReference>
<accession>A0A927GU32</accession>
<comment type="caution">
    <text evidence="16">The sequence shown here is derived from an EMBL/GenBank/DDBJ whole genome shotgun (WGS) entry which is preliminary data.</text>
</comment>
<name>A0A927GU32_9BACL</name>
<evidence type="ECO:0000256" key="4">
    <source>
        <dbReference type="ARBA" id="ARBA00022723"/>
    </source>
</evidence>
<dbReference type="InterPro" id="IPR003601">
    <property type="entry name" value="Topo_IA_2"/>
</dbReference>
<feature type="compositionally biased region" description="Low complexity" evidence="13">
    <location>
        <begin position="635"/>
        <end position="662"/>
    </location>
</feature>
<dbReference type="InterPro" id="IPR006171">
    <property type="entry name" value="TOPRIM_dom"/>
</dbReference>
<evidence type="ECO:0000313" key="17">
    <source>
        <dbReference type="Proteomes" id="UP000621560"/>
    </source>
</evidence>
<dbReference type="SMART" id="SM00436">
    <property type="entry name" value="TOP1Bc"/>
    <property type="match status" value="1"/>
</dbReference>
<keyword evidence="17" id="KW-1185">Reference proteome</keyword>
<evidence type="ECO:0000256" key="9">
    <source>
        <dbReference type="ARBA" id="ARBA00030003"/>
    </source>
</evidence>
<dbReference type="PROSITE" id="PS00396">
    <property type="entry name" value="TOPO_IA_1"/>
    <property type="match status" value="1"/>
</dbReference>
<sequence length="773" mass="85522">MKTLIIAEKPDMGRTIAAVVEPGARGSRAYLEGERYIITWAIGHLVGLAEPDRYDARYKKWRAEDLPIIPERFKLWPNPRTKEQLKTIGELAGRCDRLVNACDAGREGQLIFHLICRYLKLKQPADRLWISDLTPETIRRGFDSLRSDTAYDPLTRAARARSEADWLIGMNASRAFTIKHRALLSVGRVQTPVLALLHERHREIEAFRSETYYVVRARFEQAETDGYGGTWQGDRLTDPDKAQAIVDKVKGQSGEIVSYKVAPSREYPYRLYDLTLLQREANGKYGYSAKKTLDLAQRLYEKHKVISYPRTNSNYVTEENVPDMAKTLRMLQHTDYAELANGADPARVHKGNKAVCNPAKVEDHHAILPTPKKPPALPPEEQKLYDMIVRRFLAHYYPPALYDNHEVLTEVAGERFKTKVKQQLDPGWKVVQSGMEAAKPQRKPKPGETEPEETEEELVTAPFQVRKDEPVSCREAELLEKKTQPPKPYTEGTLLKAMETAGKAIEDDELKEAMKDTGLGTPATRAATIERLKQVGYIELSGKRLAITAKGSAAVTLIREAGVELLTSPEMTGRWEQRLHQISKGEASDEPFIAKVKQFAAFIVDKAAAQRPAAAAVFGESEGARAGKGGKGKARALTGGKRAAGEATRAARAGGDAKVAARSGKSGIRPATAAPQRSDSVRQTLAPCPRPGCGGQLIEGRRGFGCTHYKQGCGFVIWKNAGPKTVSATMAKALAQKGETSRLSFKQPDGSSQKGRLVLQSRNDGKVGVQLER</sequence>
<comment type="catalytic activity">
    <reaction evidence="1">
        <text>ATP-independent breakage of single-stranded DNA, followed by passage and rejoining.</text>
        <dbReference type="EC" id="5.6.2.1"/>
    </reaction>
</comment>
<evidence type="ECO:0000259" key="14">
    <source>
        <dbReference type="PROSITE" id="PS50880"/>
    </source>
</evidence>
<feature type="compositionally biased region" description="Acidic residues" evidence="13">
    <location>
        <begin position="449"/>
        <end position="458"/>
    </location>
</feature>
<dbReference type="NCBIfam" id="TIGR01056">
    <property type="entry name" value="topB"/>
    <property type="match status" value="1"/>
</dbReference>
<reference evidence="16" key="1">
    <citation type="submission" date="2020-09" db="EMBL/GenBank/DDBJ databases">
        <title>A novel bacterium of genus Paenibacillus, isolated from South China Sea.</title>
        <authorList>
            <person name="Huang H."/>
            <person name="Mo K."/>
            <person name="Hu Y."/>
        </authorList>
    </citation>
    <scope>NUCLEOTIDE SEQUENCE</scope>
    <source>
        <strain evidence="16">IB182496</strain>
    </source>
</reference>
<dbReference type="SMART" id="SM00493">
    <property type="entry name" value="TOPRIM"/>
    <property type="match status" value="1"/>
</dbReference>
<dbReference type="PRINTS" id="PR00417">
    <property type="entry name" value="PRTPISMRASEI"/>
</dbReference>
<feature type="region of interest" description="Disordered" evidence="13">
    <location>
        <begin position="433"/>
        <end position="459"/>
    </location>
</feature>
<dbReference type="InterPro" id="IPR013826">
    <property type="entry name" value="Topo_IA_cen_sub3"/>
</dbReference>
<dbReference type="InterPro" id="IPR023405">
    <property type="entry name" value="Topo_IA_core_domain"/>
</dbReference>
<dbReference type="GO" id="GO:0046872">
    <property type="term" value="F:metal ion binding"/>
    <property type="evidence" value="ECO:0007669"/>
    <property type="project" value="UniProtKB-KW"/>
</dbReference>
<evidence type="ECO:0000256" key="2">
    <source>
        <dbReference type="ARBA" id="ARBA00009446"/>
    </source>
</evidence>
<evidence type="ECO:0000256" key="11">
    <source>
        <dbReference type="ARBA" id="ARBA00032235"/>
    </source>
</evidence>
<feature type="domain" description="Toprim" evidence="14">
    <location>
        <begin position="2"/>
        <end position="134"/>
    </location>
</feature>
<feature type="domain" description="Topo IA-type catalytic" evidence="15">
    <location>
        <begin position="151"/>
        <end position="604"/>
    </location>
</feature>
<dbReference type="InterPro" id="IPR023406">
    <property type="entry name" value="Topo_IA_AS"/>
</dbReference>
<dbReference type="PROSITE" id="PS50880">
    <property type="entry name" value="TOPRIM"/>
    <property type="match status" value="1"/>
</dbReference>
<dbReference type="PANTHER" id="PTHR11390">
    <property type="entry name" value="PROKARYOTIC DNA TOPOISOMERASE"/>
    <property type="match status" value="1"/>
</dbReference>
<dbReference type="Gene3D" id="2.70.20.10">
    <property type="entry name" value="Topoisomerase I, domain 3"/>
    <property type="match status" value="1"/>
</dbReference>
<dbReference type="GO" id="GO:0043597">
    <property type="term" value="C:cytoplasmic replication fork"/>
    <property type="evidence" value="ECO:0007669"/>
    <property type="project" value="TreeGrafter"/>
</dbReference>
<organism evidence="16 17">
    <name type="scientific">Paenibacillus sabuli</name>
    <dbReference type="NCBI Taxonomy" id="2772509"/>
    <lineage>
        <taxon>Bacteria</taxon>
        <taxon>Bacillati</taxon>
        <taxon>Bacillota</taxon>
        <taxon>Bacilli</taxon>
        <taxon>Bacillales</taxon>
        <taxon>Paenibacillaceae</taxon>
        <taxon>Paenibacillus</taxon>
    </lineage>
</organism>
<dbReference type="SUPFAM" id="SSF56712">
    <property type="entry name" value="Prokaryotic type I DNA topoisomerase"/>
    <property type="match status" value="1"/>
</dbReference>
<dbReference type="SMART" id="SM00437">
    <property type="entry name" value="TOP1Ac"/>
    <property type="match status" value="1"/>
</dbReference>
<dbReference type="AlphaFoldDB" id="A0A927GU32"/>
<dbReference type="CDD" id="cd03362">
    <property type="entry name" value="TOPRIM_TopoIA_TopoIII"/>
    <property type="match status" value="1"/>
</dbReference>
<evidence type="ECO:0000313" key="16">
    <source>
        <dbReference type="EMBL" id="MBD2847936.1"/>
    </source>
</evidence>
<dbReference type="InterPro" id="IPR013824">
    <property type="entry name" value="Topo_IA_cen_sub1"/>
</dbReference>
<keyword evidence="7" id="KW-0238">DNA-binding</keyword>
<dbReference type="Proteomes" id="UP000621560">
    <property type="component" value="Unassembled WGS sequence"/>
</dbReference>
<dbReference type="GO" id="GO:0003917">
    <property type="term" value="F:DNA topoisomerase type I (single strand cut, ATP-independent) activity"/>
    <property type="evidence" value="ECO:0007669"/>
    <property type="project" value="UniProtKB-EC"/>
</dbReference>
<evidence type="ECO:0000256" key="6">
    <source>
        <dbReference type="ARBA" id="ARBA00023029"/>
    </source>
</evidence>
<evidence type="ECO:0000256" key="12">
    <source>
        <dbReference type="ARBA" id="ARBA00032877"/>
    </source>
</evidence>
<dbReference type="InterPro" id="IPR000380">
    <property type="entry name" value="Topo_IA"/>
</dbReference>
<evidence type="ECO:0000256" key="13">
    <source>
        <dbReference type="SAM" id="MobiDB-lite"/>
    </source>
</evidence>
<dbReference type="InterPro" id="IPR005738">
    <property type="entry name" value="TopoIII"/>
</dbReference>